<evidence type="ECO:0000256" key="1">
    <source>
        <dbReference type="SAM" id="MobiDB-lite"/>
    </source>
</evidence>
<keyword evidence="4" id="KW-1185">Reference proteome</keyword>
<dbReference type="AlphaFoldDB" id="A0AAU9TKC8"/>
<feature type="chain" id="PRO_5043942131" evidence="2">
    <location>
        <begin position="20"/>
        <end position="91"/>
    </location>
</feature>
<evidence type="ECO:0000313" key="3">
    <source>
        <dbReference type="EMBL" id="CAH2085980.1"/>
    </source>
</evidence>
<proteinExistence type="predicted"/>
<evidence type="ECO:0000313" key="4">
    <source>
        <dbReference type="Proteomes" id="UP001153954"/>
    </source>
</evidence>
<dbReference type="Proteomes" id="UP001153954">
    <property type="component" value="Unassembled WGS sequence"/>
</dbReference>
<evidence type="ECO:0000256" key="2">
    <source>
        <dbReference type="SAM" id="SignalP"/>
    </source>
</evidence>
<gene>
    <name evidence="3" type="ORF">EEDITHA_LOCUS2409</name>
</gene>
<accession>A0AAU9TKC8</accession>
<dbReference type="EMBL" id="CAKOGL010000005">
    <property type="protein sequence ID" value="CAH2085980.1"/>
    <property type="molecule type" value="Genomic_DNA"/>
</dbReference>
<protein>
    <submittedName>
        <fullName evidence="3">Uncharacterized protein</fullName>
    </submittedName>
</protein>
<name>A0AAU9TKC8_EUPED</name>
<feature type="compositionally biased region" description="Basic and acidic residues" evidence="1">
    <location>
        <begin position="47"/>
        <end position="56"/>
    </location>
</feature>
<reference evidence="3" key="1">
    <citation type="submission" date="2022-03" db="EMBL/GenBank/DDBJ databases">
        <authorList>
            <person name="Tunstrom K."/>
        </authorList>
    </citation>
    <scope>NUCLEOTIDE SEQUENCE</scope>
</reference>
<comment type="caution">
    <text evidence="3">The sequence shown here is derived from an EMBL/GenBank/DDBJ whole genome shotgun (WGS) entry which is preliminary data.</text>
</comment>
<feature type="compositionally biased region" description="Polar residues" evidence="1">
    <location>
        <begin position="37"/>
        <end position="46"/>
    </location>
</feature>
<sequence length="91" mass="10123">MSAFHKVINILLLITAAKAVQYPTSAMSADERVFISENKQGEQSNESGHEVETDVEDSKKFLDDAMKAVLDPATVIVKNDEQVENFKVHCQ</sequence>
<organism evidence="3 4">
    <name type="scientific">Euphydryas editha</name>
    <name type="common">Edith's checkerspot</name>
    <dbReference type="NCBI Taxonomy" id="104508"/>
    <lineage>
        <taxon>Eukaryota</taxon>
        <taxon>Metazoa</taxon>
        <taxon>Ecdysozoa</taxon>
        <taxon>Arthropoda</taxon>
        <taxon>Hexapoda</taxon>
        <taxon>Insecta</taxon>
        <taxon>Pterygota</taxon>
        <taxon>Neoptera</taxon>
        <taxon>Endopterygota</taxon>
        <taxon>Lepidoptera</taxon>
        <taxon>Glossata</taxon>
        <taxon>Ditrysia</taxon>
        <taxon>Papilionoidea</taxon>
        <taxon>Nymphalidae</taxon>
        <taxon>Nymphalinae</taxon>
        <taxon>Euphydryas</taxon>
    </lineage>
</organism>
<feature type="region of interest" description="Disordered" evidence="1">
    <location>
        <begin position="36"/>
        <end position="56"/>
    </location>
</feature>
<keyword evidence="2" id="KW-0732">Signal</keyword>
<feature type="signal peptide" evidence="2">
    <location>
        <begin position="1"/>
        <end position="19"/>
    </location>
</feature>